<dbReference type="Proteomes" id="UP000237105">
    <property type="component" value="Unassembled WGS sequence"/>
</dbReference>
<evidence type="ECO:0000313" key="3">
    <source>
        <dbReference type="EMBL" id="PON46475.1"/>
    </source>
</evidence>
<dbReference type="InterPro" id="IPR008502">
    <property type="entry name" value="Prolamin-like"/>
</dbReference>
<proteinExistence type="predicted"/>
<dbReference type="PANTHER" id="PTHR31951:SF22">
    <property type="entry name" value="ECA1 GAMETOGENESIS RELATED FAMILY"/>
    <property type="match status" value="1"/>
</dbReference>
<dbReference type="PANTHER" id="PTHR31951">
    <property type="entry name" value="BIFUNCTIONAL INHIBITOR/LIPID-TRANSFER PROTEIN/SEED STORAGE 2S ALBUMIN SUPERFAMILY PROTEIN-RELATED"/>
    <property type="match status" value="1"/>
</dbReference>
<protein>
    <submittedName>
        <fullName evidence="3">Prolamin-like domain containing protein</fullName>
    </submittedName>
</protein>
<feature type="domain" description="Prolamin-like" evidence="2">
    <location>
        <begin position="62"/>
        <end position="127"/>
    </location>
</feature>
<evidence type="ECO:0000313" key="4">
    <source>
        <dbReference type="Proteomes" id="UP000237105"/>
    </source>
</evidence>
<dbReference type="AlphaFoldDB" id="A0A2P5BCE9"/>
<keyword evidence="4" id="KW-1185">Reference proteome</keyword>
<accession>A0A2P5BCE9</accession>
<feature type="non-terminal residue" evidence="3">
    <location>
        <position position="1"/>
    </location>
</feature>
<evidence type="ECO:0000259" key="2">
    <source>
        <dbReference type="Pfam" id="PF05617"/>
    </source>
</evidence>
<evidence type="ECO:0000256" key="1">
    <source>
        <dbReference type="ARBA" id="ARBA00022729"/>
    </source>
</evidence>
<comment type="caution">
    <text evidence="3">The sequence shown here is derived from an EMBL/GenBank/DDBJ whole genome shotgun (WGS) entry which is preliminary data.</text>
</comment>
<name>A0A2P5BCE9_PARAD</name>
<sequence>HNKTLIISMARFKTQHSSLVGAVFALGILAGAAIVLVSHGGLAFTVAPPPTNNKFLRDCQIKIATCGLEVFNGIFKSAPVSANCCHRLVYMGKTCHDELVKNLISQPPFKGNQAQILASAQRTWDYCFSVPY</sequence>
<keyword evidence="1" id="KW-0732">Signal</keyword>
<dbReference type="OrthoDB" id="973137at2759"/>
<gene>
    <name evidence="3" type="ORF">PanWU01x14_251210</name>
</gene>
<dbReference type="EMBL" id="JXTB01000310">
    <property type="protein sequence ID" value="PON46475.1"/>
    <property type="molecule type" value="Genomic_DNA"/>
</dbReference>
<dbReference type="Pfam" id="PF05617">
    <property type="entry name" value="Prolamin_like"/>
    <property type="match status" value="1"/>
</dbReference>
<reference evidence="4" key="1">
    <citation type="submission" date="2016-06" db="EMBL/GenBank/DDBJ databases">
        <title>Parallel loss of symbiosis genes in relatives of nitrogen-fixing non-legume Parasponia.</title>
        <authorList>
            <person name="Van Velzen R."/>
            <person name="Holmer R."/>
            <person name="Bu F."/>
            <person name="Rutten L."/>
            <person name="Van Zeijl A."/>
            <person name="Liu W."/>
            <person name="Santuari L."/>
            <person name="Cao Q."/>
            <person name="Sharma T."/>
            <person name="Shen D."/>
            <person name="Roswanjaya Y."/>
            <person name="Wardhani T."/>
            <person name="Kalhor M.S."/>
            <person name="Jansen J."/>
            <person name="Van den Hoogen J."/>
            <person name="Gungor B."/>
            <person name="Hartog M."/>
            <person name="Hontelez J."/>
            <person name="Verver J."/>
            <person name="Yang W.-C."/>
            <person name="Schijlen E."/>
            <person name="Repin R."/>
            <person name="Schilthuizen M."/>
            <person name="Schranz E."/>
            <person name="Heidstra R."/>
            <person name="Miyata K."/>
            <person name="Fedorova E."/>
            <person name="Kohlen W."/>
            <person name="Bisseling T."/>
            <person name="Smit S."/>
            <person name="Geurts R."/>
        </authorList>
    </citation>
    <scope>NUCLEOTIDE SEQUENCE [LARGE SCALE GENOMIC DNA]</scope>
    <source>
        <strain evidence="4">cv. WU1-14</strain>
    </source>
</reference>
<organism evidence="3 4">
    <name type="scientific">Parasponia andersonii</name>
    <name type="common">Sponia andersonii</name>
    <dbReference type="NCBI Taxonomy" id="3476"/>
    <lineage>
        <taxon>Eukaryota</taxon>
        <taxon>Viridiplantae</taxon>
        <taxon>Streptophyta</taxon>
        <taxon>Embryophyta</taxon>
        <taxon>Tracheophyta</taxon>
        <taxon>Spermatophyta</taxon>
        <taxon>Magnoliopsida</taxon>
        <taxon>eudicotyledons</taxon>
        <taxon>Gunneridae</taxon>
        <taxon>Pentapetalae</taxon>
        <taxon>rosids</taxon>
        <taxon>fabids</taxon>
        <taxon>Rosales</taxon>
        <taxon>Cannabaceae</taxon>
        <taxon>Parasponia</taxon>
    </lineage>
</organism>